<dbReference type="RefSeq" id="WP_192623435.1">
    <property type="nucleotide sequence ID" value="NZ_JADBGG010000010.1"/>
</dbReference>
<protein>
    <submittedName>
        <fullName evidence="2">Quercetin dioxygenase-like cupin family protein</fullName>
    </submittedName>
</protein>
<dbReference type="Proteomes" id="UP000639010">
    <property type="component" value="Unassembled WGS sequence"/>
</dbReference>
<comment type="caution">
    <text evidence="2">The sequence shown here is derived from an EMBL/GenBank/DDBJ whole genome shotgun (WGS) entry which is preliminary data.</text>
</comment>
<name>A0ABR9H2Z0_9BACT</name>
<dbReference type="Pfam" id="PF07883">
    <property type="entry name" value="Cupin_2"/>
    <property type="match status" value="1"/>
</dbReference>
<feature type="domain" description="Cupin type-2" evidence="1">
    <location>
        <begin position="39"/>
        <end position="107"/>
    </location>
</feature>
<dbReference type="PANTHER" id="PTHR36114:SF8">
    <property type="entry name" value="CUPIN TYPE-1 DOMAIN-CONTAINING PROTEIN"/>
    <property type="match status" value="1"/>
</dbReference>
<proteinExistence type="predicted"/>
<dbReference type="SUPFAM" id="SSF51182">
    <property type="entry name" value="RmlC-like cupins"/>
    <property type="match status" value="1"/>
</dbReference>
<dbReference type="InterPro" id="IPR013096">
    <property type="entry name" value="Cupin_2"/>
</dbReference>
<dbReference type="CDD" id="cd02214">
    <property type="entry name" value="cupin_MJ1618"/>
    <property type="match status" value="1"/>
</dbReference>
<gene>
    <name evidence="2" type="ORF">H4684_001687</name>
</gene>
<dbReference type="InterPro" id="IPR052044">
    <property type="entry name" value="PKS_Associated_Protein"/>
</dbReference>
<accession>A0ABR9H2Z0</accession>
<dbReference type="EMBL" id="JADBGG010000010">
    <property type="protein sequence ID" value="MBE1425043.1"/>
    <property type="molecule type" value="Genomic_DNA"/>
</dbReference>
<dbReference type="InterPro" id="IPR011051">
    <property type="entry name" value="RmlC_Cupin_sf"/>
</dbReference>
<dbReference type="InterPro" id="IPR014710">
    <property type="entry name" value="RmlC-like_jellyroll"/>
</dbReference>
<evidence type="ECO:0000259" key="1">
    <source>
        <dbReference type="Pfam" id="PF07883"/>
    </source>
</evidence>
<sequence>MQARILEHAPGNEYFFREGCFITELSNEDHDPAASMARARVEPGRTTAWHALAQTVERYVILEGRGRVEVGDLPPQDVALGDVVIIPPGVRQRITCTSASDLIFLAVCTPRFDPRNYIALEE</sequence>
<evidence type="ECO:0000313" key="3">
    <source>
        <dbReference type="Proteomes" id="UP000639010"/>
    </source>
</evidence>
<dbReference type="Gene3D" id="2.60.120.10">
    <property type="entry name" value="Jelly Rolls"/>
    <property type="match status" value="1"/>
</dbReference>
<evidence type="ECO:0000313" key="2">
    <source>
        <dbReference type="EMBL" id="MBE1425043.1"/>
    </source>
</evidence>
<keyword evidence="3" id="KW-1185">Reference proteome</keyword>
<dbReference type="PANTHER" id="PTHR36114">
    <property type="entry name" value="16.7 KDA PROTEIN IN WHIE LOCUS"/>
    <property type="match status" value="1"/>
</dbReference>
<reference evidence="2 3" key="1">
    <citation type="submission" date="2020-10" db="EMBL/GenBank/DDBJ databases">
        <title>Genomic Encyclopedia of Type Strains, Phase IV (KMG-IV): sequencing the most valuable type-strain genomes for metagenomic binning, comparative biology and taxonomic classification.</title>
        <authorList>
            <person name="Goeker M."/>
        </authorList>
    </citation>
    <scope>NUCLEOTIDE SEQUENCE [LARGE SCALE GENOMIC DNA]</scope>
    <source>
        <strain evidence="2 3">DSM 4194</strain>
    </source>
</reference>
<organism evidence="2 3">
    <name type="scientific">Desulfomicrobium macestii</name>
    <dbReference type="NCBI Taxonomy" id="90731"/>
    <lineage>
        <taxon>Bacteria</taxon>
        <taxon>Pseudomonadati</taxon>
        <taxon>Thermodesulfobacteriota</taxon>
        <taxon>Desulfovibrionia</taxon>
        <taxon>Desulfovibrionales</taxon>
        <taxon>Desulfomicrobiaceae</taxon>
        <taxon>Desulfomicrobium</taxon>
    </lineage>
</organism>